<organism evidence="1">
    <name type="scientific">marine metagenome</name>
    <dbReference type="NCBI Taxonomy" id="408172"/>
    <lineage>
        <taxon>unclassified sequences</taxon>
        <taxon>metagenomes</taxon>
        <taxon>ecological metagenomes</taxon>
    </lineage>
</organism>
<dbReference type="InterPro" id="IPR027304">
    <property type="entry name" value="Trigger_fact/SurA_dom_sf"/>
</dbReference>
<proteinExistence type="predicted"/>
<evidence type="ECO:0000313" key="1">
    <source>
        <dbReference type="EMBL" id="SVC44444.1"/>
    </source>
</evidence>
<sequence>MKRVSALILLFQFGVCFASNSIIAIVNEEVITLQSISKQLNDANSFNEKIDIVEQKIDITLQMIKVRELGLKPSQVDIDEVLSQVAHDNNISMEQLQSYPQFPSLIKDITDKLSILSLEHYITKDLSIELSEDEINYCTTNINDKYIKQIRIAQIIIYQVENYDLNSNNQEKAAKDFLKKLSDHITKGASFEAFAKLHSQ</sequence>
<feature type="non-terminal residue" evidence="1">
    <location>
        <position position="200"/>
    </location>
</feature>
<name>A0A382M5Z2_9ZZZZ</name>
<dbReference type="Gene3D" id="1.10.4030.10">
    <property type="entry name" value="Porin chaperone SurA, peptide-binding domain"/>
    <property type="match status" value="1"/>
</dbReference>
<dbReference type="AlphaFoldDB" id="A0A382M5Z2"/>
<accession>A0A382M5Z2</accession>
<gene>
    <name evidence="1" type="ORF">METZ01_LOCUS297298</name>
</gene>
<dbReference type="EMBL" id="UINC01091570">
    <property type="protein sequence ID" value="SVC44444.1"/>
    <property type="molecule type" value="Genomic_DNA"/>
</dbReference>
<dbReference type="SUPFAM" id="SSF109998">
    <property type="entry name" value="Triger factor/SurA peptide-binding domain-like"/>
    <property type="match status" value="1"/>
</dbReference>
<reference evidence="1" key="1">
    <citation type="submission" date="2018-05" db="EMBL/GenBank/DDBJ databases">
        <authorList>
            <person name="Lanie J.A."/>
            <person name="Ng W.-L."/>
            <person name="Kazmierczak K.M."/>
            <person name="Andrzejewski T.M."/>
            <person name="Davidsen T.M."/>
            <person name="Wayne K.J."/>
            <person name="Tettelin H."/>
            <person name="Glass J.I."/>
            <person name="Rusch D."/>
            <person name="Podicherti R."/>
            <person name="Tsui H.-C.T."/>
            <person name="Winkler M.E."/>
        </authorList>
    </citation>
    <scope>NUCLEOTIDE SEQUENCE</scope>
</reference>
<protein>
    <submittedName>
        <fullName evidence="1">Uncharacterized protein</fullName>
    </submittedName>
</protein>